<dbReference type="Gene3D" id="3.40.50.720">
    <property type="entry name" value="NAD(P)-binding Rossmann-like Domain"/>
    <property type="match status" value="2"/>
</dbReference>
<dbReference type="GO" id="GO:0016491">
    <property type="term" value="F:oxidoreductase activity"/>
    <property type="evidence" value="ECO:0007669"/>
    <property type="project" value="UniProtKB-KW"/>
</dbReference>
<evidence type="ECO:0000256" key="2">
    <source>
        <dbReference type="ARBA" id="ARBA00023027"/>
    </source>
</evidence>
<name>A0A1G7RSA9_9PSED</name>
<feature type="domain" description="D-isomer specific 2-hydroxyacid dehydrogenase NAD-binding" evidence="3">
    <location>
        <begin position="102"/>
        <end position="273"/>
    </location>
</feature>
<dbReference type="SUPFAM" id="SSF52283">
    <property type="entry name" value="Formate/glycerate dehydrogenase catalytic domain-like"/>
    <property type="match status" value="1"/>
</dbReference>
<keyword evidence="4" id="KW-0670">Pyruvate</keyword>
<protein>
    <submittedName>
        <fullName evidence="4">Glyoxylate/hydroxypyruvate reductase A</fullName>
    </submittedName>
</protein>
<evidence type="ECO:0000256" key="1">
    <source>
        <dbReference type="ARBA" id="ARBA00023002"/>
    </source>
</evidence>
<dbReference type="GO" id="GO:0051287">
    <property type="term" value="F:NAD binding"/>
    <property type="evidence" value="ECO:0007669"/>
    <property type="project" value="InterPro"/>
</dbReference>
<dbReference type="PANTHER" id="PTHR43333:SF1">
    <property type="entry name" value="D-ISOMER SPECIFIC 2-HYDROXYACID DEHYDROGENASE NAD-BINDING DOMAIN-CONTAINING PROTEIN"/>
    <property type="match status" value="1"/>
</dbReference>
<keyword evidence="2" id="KW-0520">NAD</keyword>
<dbReference type="AlphaFoldDB" id="A0A1G7RSA9"/>
<gene>
    <name evidence="4" type="ORF">SAMN05216605_101242</name>
</gene>
<dbReference type="STRING" id="89065.SAMN05216605_101242"/>
<dbReference type="OrthoDB" id="9787219at2"/>
<evidence type="ECO:0000259" key="3">
    <source>
        <dbReference type="Pfam" id="PF02826"/>
    </source>
</evidence>
<proteinExistence type="predicted"/>
<evidence type="ECO:0000313" key="5">
    <source>
        <dbReference type="Proteomes" id="UP000182894"/>
    </source>
</evidence>
<dbReference type="PANTHER" id="PTHR43333">
    <property type="entry name" value="2-HACID_DH_C DOMAIN-CONTAINING PROTEIN"/>
    <property type="match status" value="1"/>
</dbReference>
<dbReference type="EMBL" id="FNCO01000001">
    <property type="protein sequence ID" value="SDG13603.1"/>
    <property type="molecule type" value="Genomic_DNA"/>
</dbReference>
<dbReference type="RefSeq" id="WP_074749575.1">
    <property type="nucleotide sequence ID" value="NZ_FNCO01000001.1"/>
</dbReference>
<sequence>MSLVYKADPERGEEWRALFRQLAPQMPFYIWPQTGPVEDVRYLVVWQPPDRLAERFPHLDVLFSVGAGVDQLAGADIPAHLPVVRMTEPGIAQDMAEYVTLAVLALHRDWPQYLAQQRQAVWREVRNVPAARRRVGVLGLGRLARQALRQLQPFGFPLAGWSRSGGEIEGVEVFAGDAQLPEFLARTDILVCLLPLTDQTQGVLDRRLFSQLPQGAALVNVGRGGHLVNADLLAALDEGRLRAAVLDVCDPEPLPPDHPFWHDARILLTPHVASMTRPETAVTTVLEVIAQHRAGLPLAGAIDRSKGY</sequence>
<dbReference type="SUPFAM" id="SSF51735">
    <property type="entry name" value="NAD(P)-binding Rossmann-fold domains"/>
    <property type="match status" value="1"/>
</dbReference>
<dbReference type="InterPro" id="IPR036291">
    <property type="entry name" value="NAD(P)-bd_dom_sf"/>
</dbReference>
<dbReference type="Proteomes" id="UP000182894">
    <property type="component" value="Unassembled WGS sequence"/>
</dbReference>
<dbReference type="CDD" id="cd12164">
    <property type="entry name" value="GDH_like_2"/>
    <property type="match status" value="1"/>
</dbReference>
<dbReference type="InterPro" id="IPR006140">
    <property type="entry name" value="D-isomer_DH_NAD-bd"/>
</dbReference>
<evidence type="ECO:0000313" key="4">
    <source>
        <dbReference type="EMBL" id="SDG13603.1"/>
    </source>
</evidence>
<accession>A0A1G7RSA9</accession>
<dbReference type="Pfam" id="PF02826">
    <property type="entry name" value="2-Hacid_dh_C"/>
    <property type="match status" value="1"/>
</dbReference>
<keyword evidence="1" id="KW-0560">Oxidoreductase</keyword>
<keyword evidence="5" id="KW-1185">Reference proteome</keyword>
<organism evidence="4 5">
    <name type="scientific">Pseudomonas abietaniphila</name>
    <dbReference type="NCBI Taxonomy" id="89065"/>
    <lineage>
        <taxon>Bacteria</taxon>
        <taxon>Pseudomonadati</taxon>
        <taxon>Pseudomonadota</taxon>
        <taxon>Gammaproteobacteria</taxon>
        <taxon>Pseudomonadales</taxon>
        <taxon>Pseudomonadaceae</taxon>
        <taxon>Pseudomonas</taxon>
    </lineage>
</organism>
<reference evidence="5" key="1">
    <citation type="submission" date="2016-10" db="EMBL/GenBank/DDBJ databases">
        <authorList>
            <person name="Varghese N."/>
            <person name="Submissions S."/>
        </authorList>
    </citation>
    <scope>NUCLEOTIDE SEQUENCE [LARGE SCALE GENOMIC DNA]</scope>
    <source>
        <strain evidence="5">ATCC 700689</strain>
    </source>
</reference>